<evidence type="ECO:0000259" key="4">
    <source>
        <dbReference type="SMART" id="SM00906"/>
    </source>
</evidence>
<comment type="caution">
    <text evidence="5">The sequence shown here is derived from an EMBL/GenBank/DDBJ whole genome shotgun (WGS) entry which is preliminary data.</text>
</comment>
<evidence type="ECO:0000256" key="1">
    <source>
        <dbReference type="ARBA" id="ARBA00004123"/>
    </source>
</evidence>
<keyword evidence="3" id="KW-0812">Transmembrane</keyword>
<dbReference type="GO" id="GO:0005634">
    <property type="term" value="C:nucleus"/>
    <property type="evidence" value="ECO:0007669"/>
    <property type="project" value="UniProtKB-SubCell"/>
</dbReference>
<dbReference type="GO" id="GO:0006351">
    <property type="term" value="P:DNA-templated transcription"/>
    <property type="evidence" value="ECO:0007669"/>
    <property type="project" value="InterPro"/>
</dbReference>
<evidence type="ECO:0000256" key="2">
    <source>
        <dbReference type="ARBA" id="ARBA00023242"/>
    </source>
</evidence>
<dbReference type="Proteomes" id="UP001310890">
    <property type="component" value="Unassembled WGS sequence"/>
</dbReference>
<accession>A0AAN7YPU7</accession>
<keyword evidence="3" id="KW-1133">Transmembrane helix</keyword>
<comment type="subcellular location">
    <subcellularLocation>
        <location evidence="1">Nucleus</location>
    </subcellularLocation>
</comment>
<dbReference type="InterPro" id="IPR050613">
    <property type="entry name" value="Sec_Metabolite_Reg"/>
</dbReference>
<dbReference type="AlphaFoldDB" id="A0AAN7YPU7"/>
<dbReference type="PANTHER" id="PTHR31001">
    <property type="entry name" value="UNCHARACTERIZED TRANSCRIPTIONAL REGULATORY PROTEIN"/>
    <property type="match status" value="1"/>
</dbReference>
<evidence type="ECO:0000313" key="5">
    <source>
        <dbReference type="EMBL" id="KAK5109855.1"/>
    </source>
</evidence>
<dbReference type="PANTHER" id="PTHR31001:SF74">
    <property type="entry name" value="ZN(II)2CYS6 TRANSCRIPTION FACTOR (EUROFUNG)"/>
    <property type="match status" value="1"/>
</dbReference>
<dbReference type="EMBL" id="JAVRRL010000057">
    <property type="protein sequence ID" value="KAK5109855.1"/>
    <property type="molecule type" value="Genomic_DNA"/>
</dbReference>
<keyword evidence="2" id="KW-0539">Nucleus</keyword>
<dbReference type="CDD" id="cd12148">
    <property type="entry name" value="fungal_TF_MHR"/>
    <property type="match status" value="1"/>
</dbReference>
<dbReference type="GO" id="GO:0003677">
    <property type="term" value="F:DNA binding"/>
    <property type="evidence" value="ECO:0007669"/>
    <property type="project" value="InterPro"/>
</dbReference>
<sequence>MQHAHRKLARLESLVTDLVASQSKAPPLVQDTNTAQYRAGGDVLTDTVGRLELTEDGATYAASSHWTSILQDIHEIKTELSEHGDSEGTTPSTWIPDHAHTSALPTVTLLNSAPSLALGDILSFVPSRTATDRLVSHFFNVFDMGPYMIQRARFLREYAAFWSEPAHVSIVWLGLLFSMLGTSLLMQRQSTETIDASPMSDDMLEVYRTMTIHCLSAGNYLQPSQYTIETLILHFALTQISSRDASNENWMLLGVIVRVAMRGGLHRDPSHWPKMNVCHAELRRRLWCMLYHLDFFTSTQVGLPRIIKDSQCDTQLPRHLVEADLAEDQHTMPAQRGLAETTPLLRLIERHGIVRANAAIYDATEARPLSITAKAALYQNLQMAIDALPPGARDTSIESLVGHDPMTLLTHISMDTLVHKATYLLHRGNLLTTASLERSDSEKQCIDAGLAILDHQRRLDEEMLPGGIFHSLRWKVATYLGSEFLQATMLLCLALRRFRVNGDHVLYRKDDINSSLMLARTIFMRHAHHWSEAQRAVAAITAVTDHAWDHTGVGASKGQSSGDTSFTPLVDNHNWTIDDLQLAAESDLDLPDFDPGIPLDATYLLDDTDLGVYTEDMLPNC</sequence>
<evidence type="ECO:0000313" key="6">
    <source>
        <dbReference type="Proteomes" id="UP001310890"/>
    </source>
</evidence>
<dbReference type="InterPro" id="IPR007219">
    <property type="entry name" value="XnlR_reg_dom"/>
</dbReference>
<proteinExistence type="predicted"/>
<protein>
    <recommendedName>
        <fullName evidence="4">Xylanolytic transcriptional activator regulatory domain-containing protein</fullName>
    </recommendedName>
</protein>
<dbReference type="GO" id="GO:0008270">
    <property type="term" value="F:zinc ion binding"/>
    <property type="evidence" value="ECO:0007669"/>
    <property type="project" value="InterPro"/>
</dbReference>
<name>A0AAN7YPU7_9PEZI</name>
<dbReference type="Pfam" id="PF04082">
    <property type="entry name" value="Fungal_trans"/>
    <property type="match status" value="1"/>
</dbReference>
<gene>
    <name evidence="5" type="ORF">LTR62_006462</name>
</gene>
<organism evidence="5 6">
    <name type="scientific">Meristemomyces frigidus</name>
    <dbReference type="NCBI Taxonomy" id="1508187"/>
    <lineage>
        <taxon>Eukaryota</taxon>
        <taxon>Fungi</taxon>
        <taxon>Dikarya</taxon>
        <taxon>Ascomycota</taxon>
        <taxon>Pezizomycotina</taxon>
        <taxon>Dothideomycetes</taxon>
        <taxon>Dothideomycetidae</taxon>
        <taxon>Mycosphaerellales</taxon>
        <taxon>Teratosphaeriaceae</taxon>
        <taxon>Meristemomyces</taxon>
    </lineage>
</organism>
<evidence type="ECO:0000256" key="3">
    <source>
        <dbReference type="SAM" id="Phobius"/>
    </source>
</evidence>
<feature type="transmembrane region" description="Helical" evidence="3">
    <location>
        <begin position="158"/>
        <end position="180"/>
    </location>
</feature>
<feature type="domain" description="Xylanolytic transcriptional activator regulatory" evidence="4">
    <location>
        <begin position="249"/>
        <end position="323"/>
    </location>
</feature>
<reference evidence="5" key="1">
    <citation type="submission" date="2023-08" db="EMBL/GenBank/DDBJ databases">
        <title>Black Yeasts Isolated from many extreme environments.</title>
        <authorList>
            <person name="Coleine C."/>
            <person name="Stajich J.E."/>
            <person name="Selbmann L."/>
        </authorList>
    </citation>
    <scope>NUCLEOTIDE SEQUENCE</scope>
    <source>
        <strain evidence="5">CCFEE 5401</strain>
    </source>
</reference>
<keyword evidence="3" id="KW-0472">Membrane</keyword>
<dbReference type="SMART" id="SM00906">
    <property type="entry name" value="Fungal_trans"/>
    <property type="match status" value="1"/>
</dbReference>